<comment type="caution">
    <text evidence="3">The sequence shown here is derived from an EMBL/GenBank/DDBJ whole genome shotgun (WGS) entry which is preliminary data.</text>
</comment>
<dbReference type="Proteomes" id="UP000766486">
    <property type="component" value="Unassembled WGS sequence"/>
</dbReference>
<sequence length="382" mass="42672">MQMAAHAPKKQWIASKPDDDFGPANALKHSALNLSDNNLSAQTDNPPSAEPISTPLEVAKDYDGLVAALRAHRTRIHERRAKTYNFHDEDNLLRRCFPYPPEKPKVWVKYDNSFRNIRREADIQTLVHEHLKNVHAVRIPKVLAVHYVLAKIDDSSSPAALGRPAAMNVMEYVPGTKIGDALKRAIAIDKASVVDGVAQTRLEDEFNSRIGDAIVAMALVSPAVDQKPAPPCGGRTMHEVWGDSDTSESQAPREFMSVQDLENEVNKVVQKVLPSETARADFSAEPLRLCYGGIRYGNFLVDDISDPKSIITIVDFEHTNWLPVSFLYWELQVATDDVISRAVHKKLSPHVEPNQDNIKEVNFFSLARRNLIHDGRIIVIGD</sequence>
<name>A0ABY6UAF0_BIOOC</name>
<feature type="region of interest" description="Disordered" evidence="1">
    <location>
        <begin position="1"/>
        <end position="29"/>
    </location>
</feature>
<gene>
    <name evidence="3" type="ORF">CLO192961_LOCUS225291</name>
</gene>
<evidence type="ECO:0000313" key="4">
    <source>
        <dbReference type="Proteomes" id="UP000766486"/>
    </source>
</evidence>
<evidence type="ECO:0000259" key="2">
    <source>
        <dbReference type="Pfam" id="PF01636"/>
    </source>
</evidence>
<organism evidence="3 4">
    <name type="scientific">Bionectria ochroleuca</name>
    <name type="common">Gliocladium roseum</name>
    <dbReference type="NCBI Taxonomy" id="29856"/>
    <lineage>
        <taxon>Eukaryota</taxon>
        <taxon>Fungi</taxon>
        <taxon>Dikarya</taxon>
        <taxon>Ascomycota</taxon>
        <taxon>Pezizomycotina</taxon>
        <taxon>Sordariomycetes</taxon>
        <taxon>Hypocreomycetidae</taxon>
        <taxon>Hypocreales</taxon>
        <taxon>Bionectriaceae</taxon>
        <taxon>Clonostachys</taxon>
    </lineage>
</organism>
<dbReference type="SUPFAM" id="SSF56112">
    <property type="entry name" value="Protein kinase-like (PK-like)"/>
    <property type="match status" value="1"/>
</dbReference>
<proteinExistence type="predicted"/>
<evidence type="ECO:0000313" key="3">
    <source>
        <dbReference type="EMBL" id="VUC28126.1"/>
    </source>
</evidence>
<dbReference type="InterPro" id="IPR002575">
    <property type="entry name" value="Aminoglycoside_PTrfase"/>
</dbReference>
<evidence type="ECO:0000256" key="1">
    <source>
        <dbReference type="SAM" id="MobiDB-lite"/>
    </source>
</evidence>
<dbReference type="Pfam" id="PF01636">
    <property type="entry name" value="APH"/>
    <property type="match status" value="1"/>
</dbReference>
<keyword evidence="4" id="KW-1185">Reference proteome</keyword>
<dbReference type="EMBL" id="CABFNS010000780">
    <property type="protein sequence ID" value="VUC28126.1"/>
    <property type="molecule type" value="Genomic_DNA"/>
</dbReference>
<dbReference type="InterPro" id="IPR011009">
    <property type="entry name" value="Kinase-like_dom_sf"/>
</dbReference>
<reference evidence="3 4" key="1">
    <citation type="submission" date="2019-06" db="EMBL/GenBank/DDBJ databases">
        <authorList>
            <person name="Broberg M."/>
        </authorList>
    </citation>
    <scope>NUCLEOTIDE SEQUENCE [LARGE SCALE GENOMIC DNA]</scope>
</reference>
<feature type="domain" description="Aminoglycoside phosphotransferase" evidence="2">
    <location>
        <begin position="114"/>
        <end position="321"/>
    </location>
</feature>
<accession>A0ABY6UAF0</accession>
<protein>
    <recommendedName>
        <fullName evidence="2">Aminoglycoside phosphotransferase domain-containing protein</fullName>
    </recommendedName>
</protein>